<dbReference type="Proteomes" id="UP000248116">
    <property type="component" value="Unassembled WGS sequence"/>
</dbReference>
<dbReference type="EMBL" id="PRCW01000004">
    <property type="protein sequence ID" value="PYD49234.1"/>
    <property type="molecule type" value="Genomic_DNA"/>
</dbReference>
<evidence type="ECO:0000313" key="1">
    <source>
        <dbReference type="EMBL" id="PYD49234.1"/>
    </source>
</evidence>
<gene>
    <name evidence="1" type="ORF">C3920_00380</name>
</gene>
<protein>
    <submittedName>
        <fullName evidence="1">Uncharacterized protein</fullName>
    </submittedName>
</protein>
<proteinExistence type="predicted"/>
<keyword evidence="2" id="KW-1185">Reference proteome</keyword>
<organism evidence="1 2">
    <name type="scientific">Novacetimonas pomaceti</name>
    <dbReference type="NCBI Taxonomy" id="2021998"/>
    <lineage>
        <taxon>Bacteria</taxon>
        <taxon>Pseudomonadati</taxon>
        <taxon>Pseudomonadota</taxon>
        <taxon>Alphaproteobacteria</taxon>
        <taxon>Acetobacterales</taxon>
        <taxon>Acetobacteraceae</taxon>
        <taxon>Novacetimonas</taxon>
    </lineage>
</organism>
<comment type="caution">
    <text evidence="1">The sequence shown here is derived from an EMBL/GenBank/DDBJ whole genome shotgun (WGS) entry which is preliminary data.</text>
</comment>
<accession>A0ABX5P863</accession>
<sequence>MGAPRSGCFFRDVLKIPGKFLVEVLAGSFGRCILFEKGLHPKTFITINKLFSGTLADWRDAKM</sequence>
<evidence type="ECO:0000313" key="2">
    <source>
        <dbReference type="Proteomes" id="UP000248116"/>
    </source>
</evidence>
<reference evidence="1 2" key="1">
    <citation type="submission" date="2018-02" db="EMBL/GenBank/DDBJ databases">
        <authorList>
            <person name="Skraban J."/>
            <person name="Trcek J."/>
        </authorList>
    </citation>
    <scope>NUCLEOTIDE SEQUENCE [LARGE SCALE GENOMIC DNA]</scope>
    <source>
        <strain evidence="1 2">AV446</strain>
    </source>
</reference>
<name>A0ABX5P863_9PROT</name>